<dbReference type="PIRSF" id="PIRSF006060">
    <property type="entry name" value="AA_transporter"/>
    <property type="match status" value="1"/>
</dbReference>
<name>A0A3M8DQB1_9BACL</name>
<comment type="subcellular location">
    <subcellularLocation>
        <location evidence="1">Membrane</location>
        <topology evidence="1">Multi-pass membrane protein</topology>
    </subcellularLocation>
</comment>
<dbReference type="GO" id="GO:0016020">
    <property type="term" value="C:membrane"/>
    <property type="evidence" value="ECO:0007669"/>
    <property type="project" value="UniProtKB-SubCell"/>
</dbReference>
<dbReference type="Pfam" id="PF00324">
    <property type="entry name" value="AA_permease"/>
    <property type="match status" value="1"/>
</dbReference>
<evidence type="ECO:0000256" key="4">
    <source>
        <dbReference type="ARBA" id="ARBA00023136"/>
    </source>
</evidence>
<evidence type="ECO:0000259" key="6">
    <source>
        <dbReference type="Pfam" id="PF00324"/>
    </source>
</evidence>
<dbReference type="InterPro" id="IPR004841">
    <property type="entry name" value="AA-permease/SLC12A_dom"/>
</dbReference>
<evidence type="ECO:0000313" key="8">
    <source>
        <dbReference type="Proteomes" id="UP000271031"/>
    </source>
</evidence>
<dbReference type="GO" id="GO:0055085">
    <property type="term" value="P:transmembrane transport"/>
    <property type="evidence" value="ECO:0007669"/>
    <property type="project" value="InterPro"/>
</dbReference>
<organism evidence="7 8">
    <name type="scientific">Brevibacillus fluminis</name>
    <dbReference type="NCBI Taxonomy" id="511487"/>
    <lineage>
        <taxon>Bacteria</taxon>
        <taxon>Bacillati</taxon>
        <taxon>Bacillota</taxon>
        <taxon>Bacilli</taxon>
        <taxon>Bacillales</taxon>
        <taxon>Paenibacillaceae</taxon>
        <taxon>Brevibacillus</taxon>
    </lineage>
</organism>
<dbReference type="PANTHER" id="PTHR42770:SF8">
    <property type="entry name" value="PUTRESCINE IMPORTER PUUP"/>
    <property type="match status" value="1"/>
</dbReference>
<feature type="domain" description="Amino acid permease/ SLC12A" evidence="6">
    <location>
        <begin position="15"/>
        <end position="386"/>
    </location>
</feature>
<protein>
    <submittedName>
        <fullName evidence="7">Amino acid permease</fullName>
    </submittedName>
</protein>
<reference evidence="7 8" key="1">
    <citation type="submission" date="2018-10" db="EMBL/GenBank/DDBJ databases">
        <title>Phylogenomics of Brevibacillus.</title>
        <authorList>
            <person name="Dunlap C."/>
        </authorList>
    </citation>
    <scope>NUCLEOTIDE SEQUENCE [LARGE SCALE GENOMIC DNA]</scope>
    <source>
        <strain evidence="7 8">JCM 15716</strain>
    </source>
</reference>
<keyword evidence="3 5" id="KW-1133">Transmembrane helix</keyword>
<feature type="transmembrane region" description="Helical" evidence="5">
    <location>
        <begin position="42"/>
        <end position="62"/>
    </location>
</feature>
<feature type="transmembrane region" description="Helical" evidence="5">
    <location>
        <begin position="83"/>
        <end position="105"/>
    </location>
</feature>
<feature type="transmembrane region" description="Helical" evidence="5">
    <location>
        <begin position="411"/>
        <end position="430"/>
    </location>
</feature>
<feature type="transmembrane region" description="Helical" evidence="5">
    <location>
        <begin position="125"/>
        <end position="145"/>
    </location>
</feature>
<dbReference type="RefSeq" id="WP_122917963.1">
    <property type="nucleotide sequence ID" value="NZ_RHHQ01000008.1"/>
</dbReference>
<dbReference type="Gene3D" id="1.20.1740.10">
    <property type="entry name" value="Amino acid/polyamine transporter I"/>
    <property type="match status" value="1"/>
</dbReference>
<dbReference type="EMBL" id="RHHQ01000008">
    <property type="protein sequence ID" value="RNB89709.1"/>
    <property type="molecule type" value="Genomic_DNA"/>
</dbReference>
<feature type="transmembrane region" description="Helical" evidence="5">
    <location>
        <begin position="12"/>
        <end position="36"/>
    </location>
</feature>
<accession>A0A3M8DQB1</accession>
<feature type="transmembrane region" description="Helical" evidence="5">
    <location>
        <begin position="231"/>
        <end position="253"/>
    </location>
</feature>
<sequence>MSQPAVLKRSLSLFHVVIFGVSYMVPLTVFTTYGVATQVSQGMLPAAYAFALLAMVFTAYSYGRMAKVMPVSGSAYTYTQKSFNPHVGFLVGWAILMDYLFMPMLNYLVGGMYLSSYFPTIPQPVWIVVLILIATVISVFGVKLATTINGLIILYQYLFLIVFVGLSIHGILNGVGTGTLLSIKPFYNPDVPLSSVISAASILCLSFLGFDAVTTVSEETIRPEKNIPKAILIITLLCGVQYIFISYIGHMIFPDYHLFQNADSASTELMTFIGGNLFNSIFIAGTVPIVLAVNLITKASVTRILFAMGRDSVLPPKVFGYIHPKFKTPVFNILLVGLLSLTALFVDLVTATSFINFGALVAFTFVNLSVIAWYVVRNKRRSPKDLLKYLILPLIGAGFTIWLWTNLDYHSLTLGAIWVGLGFIYLLYLTRMFTKRPPEMDFSEAETEKEVGA</sequence>
<feature type="transmembrane region" description="Helical" evidence="5">
    <location>
        <begin position="152"/>
        <end position="172"/>
    </location>
</feature>
<evidence type="ECO:0000256" key="5">
    <source>
        <dbReference type="SAM" id="Phobius"/>
    </source>
</evidence>
<dbReference type="Proteomes" id="UP000271031">
    <property type="component" value="Unassembled WGS sequence"/>
</dbReference>
<evidence type="ECO:0000256" key="2">
    <source>
        <dbReference type="ARBA" id="ARBA00022692"/>
    </source>
</evidence>
<dbReference type="OrthoDB" id="9762947at2"/>
<evidence type="ECO:0000256" key="1">
    <source>
        <dbReference type="ARBA" id="ARBA00004141"/>
    </source>
</evidence>
<keyword evidence="4 5" id="KW-0472">Membrane</keyword>
<dbReference type="InterPro" id="IPR050367">
    <property type="entry name" value="APC_superfamily"/>
</dbReference>
<feature type="transmembrane region" description="Helical" evidence="5">
    <location>
        <begin position="192"/>
        <end position="210"/>
    </location>
</feature>
<dbReference type="PANTHER" id="PTHR42770">
    <property type="entry name" value="AMINO ACID TRANSPORTER-RELATED"/>
    <property type="match status" value="1"/>
</dbReference>
<feature type="transmembrane region" description="Helical" evidence="5">
    <location>
        <begin position="273"/>
        <end position="296"/>
    </location>
</feature>
<feature type="transmembrane region" description="Helical" evidence="5">
    <location>
        <begin position="386"/>
        <end position="405"/>
    </location>
</feature>
<keyword evidence="2 5" id="KW-0812">Transmembrane</keyword>
<feature type="transmembrane region" description="Helical" evidence="5">
    <location>
        <begin position="330"/>
        <end position="348"/>
    </location>
</feature>
<keyword evidence="8" id="KW-1185">Reference proteome</keyword>
<evidence type="ECO:0000256" key="3">
    <source>
        <dbReference type="ARBA" id="ARBA00022989"/>
    </source>
</evidence>
<proteinExistence type="predicted"/>
<feature type="transmembrane region" description="Helical" evidence="5">
    <location>
        <begin position="354"/>
        <end position="374"/>
    </location>
</feature>
<comment type="caution">
    <text evidence="7">The sequence shown here is derived from an EMBL/GenBank/DDBJ whole genome shotgun (WGS) entry which is preliminary data.</text>
</comment>
<gene>
    <name evidence="7" type="ORF">EDM56_11060</name>
</gene>
<evidence type="ECO:0000313" key="7">
    <source>
        <dbReference type="EMBL" id="RNB89709.1"/>
    </source>
</evidence>
<dbReference type="AlphaFoldDB" id="A0A3M8DQB1"/>